<proteinExistence type="inferred from homology"/>
<evidence type="ECO:0000256" key="1">
    <source>
        <dbReference type="ARBA" id="ARBA00004123"/>
    </source>
</evidence>
<dbReference type="eggNOG" id="KOG3911">
    <property type="taxonomic scope" value="Eukaryota"/>
</dbReference>
<reference evidence="5 6" key="1">
    <citation type="submission" date="2013-03" db="EMBL/GenBank/DDBJ databases">
        <title>The Genome Sequence of Capronia coronata CBS 617.96.</title>
        <authorList>
            <consortium name="The Broad Institute Genomics Platform"/>
            <person name="Cuomo C."/>
            <person name="de Hoog S."/>
            <person name="Gorbushina A."/>
            <person name="Walker B."/>
            <person name="Young S.K."/>
            <person name="Zeng Q."/>
            <person name="Gargeya S."/>
            <person name="Fitzgerald M."/>
            <person name="Haas B."/>
            <person name="Abouelleil A."/>
            <person name="Allen A.W."/>
            <person name="Alvarado L."/>
            <person name="Arachchi H.M."/>
            <person name="Berlin A.M."/>
            <person name="Chapman S.B."/>
            <person name="Gainer-Dewar J."/>
            <person name="Goldberg J."/>
            <person name="Griggs A."/>
            <person name="Gujja S."/>
            <person name="Hansen M."/>
            <person name="Howarth C."/>
            <person name="Imamovic A."/>
            <person name="Ireland A."/>
            <person name="Larimer J."/>
            <person name="McCowan C."/>
            <person name="Murphy C."/>
            <person name="Pearson M."/>
            <person name="Poon T.W."/>
            <person name="Priest M."/>
            <person name="Roberts A."/>
            <person name="Saif S."/>
            <person name="Shea T."/>
            <person name="Sisk P."/>
            <person name="Sykes S."/>
            <person name="Wortman J."/>
            <person name="Nusbaum C."/>
            <person name="Birren B."/>
        </authorList>
    </citation>
    <scope>NUCLEOTIDE SEQUENCE [LARGE SCALE GENOMIC DNA]</scope>
    <source>
        <strain evidence="5 6">CBS 617.96</strain>
    </source>
</reference>
<keyword evidence="6" id="KW-1185">Reference proteome</keyword>
<dbReference type="Proteomes" id="UP000019484">
    <property type="component" value="Unassembled WGS sequence"/>
</dbReference>
<evidence type="ECO:0008006" key="7">
    <source>
        <dbReference type="Google" id="ProtNLM"/>
    </source>
</evidence>
<dbReference type="OrthoDB" id="2019504at2759"/>
<organism evidence="5 6">
    <name type="scientific">Capronia coronata CBS 617.96</name>
    <dbReference type="NCBI Taxonomy" id="1182541"/>
    <lineage>
        <taxon>Eukaryota</taxon>
        <taxon>Fungi</taxon>
        <taxon>Dikarya</taxon>
        <taxon>Ascomycota</taxon>
        <taxon>Pezizomycotina</taxon>
        <taxon>Eurotiomycetes</taxon>
        <taxon>Chaetothyriomycetidae</taxon>
        <taxon>Chaetothyriales</taxon>
        <taxon>Herpotrichiellaceae</taxon>
        <taxon>Capronia</taxon>
    </lineage>
</organism>
<comment type="subcellular location">
    <subcellularLocation>
        <location evidence="1">Nucleus</location>
    </subcellularLocation>
</comment>
<comment type="caution">
    <text evidence="5">The sequence shown here is derived from an EMBL/GenBank/DDBJ whole genome shotgun (WGS) entry which is preliminary data.</text>
</comment>
<accession>W9XPI2</accession>
<dbReference type="GO" id="GO:0030688">
    <property type="term" value="C:preribosome, small subunit precursor"/>
    <property type="evidence" value="ECO:0007669"/>
    <property type="project" value="InterPro"/>
</dbReference>
<protein>
    <recommendedName>
        <fullName evidence="7">Ribosomal RNA-processing protein 1</fullName>
    </recommendedName>
</protein>
<dbReference type="PANTHER" id="PTHR13026">
    <property type="entry name" value="NNP-1 PROTEIN NOVEL NUCLEAR PROTEIN 1 NOP52"/>
    <property type="match status" value="1"/>
</dbReference>
<evidence type="ECO:0000313" key="6">
    <source>
        <dbReference type="Proteomes" id="UP000019484"/>
    </source>
</evidence>
<dbReference type="GeneID" id="19163053"/>
<dbReference type="STRING" id="1182541.W9XPI2"/>
<name>W9XPI2_9EURO</name>
<evidence type="ECO:0000256" key="4">
    <source>
        <dbReference type="ARBA" id="ARBA00023242"/>
    </source>
</evidence>
<evidence type="ECO:0000256" key="3">
    <source>
        <dbReference type="ARBA" id="ARBA00022552"/>
    </source>
</evidence>
<evidence type="ECO:0000256" key="2">
    <source>
        <dbReference type="ARBA" id="ARBA00006374"/>
    </source>
</evidence>
<dbReference type="AlphaFoldDB" id="W9XPI2"/>
<dbReference type="EMBL" id="AMWN01000007">
    <property type="protein sequence ID" value="EXJ82133.1"/>
    <property type="molecule type" value="Genomic_DNA"/>
</dbReference>
<dbReference type="GO" id="GO:0005634">
    <property type="term" value="C:nucleus"/>
    <property type="evidence" value="ECO:0007669"/>
    <property type="project" value="UniProtKB-SubCell"/>
</dbReference>
<gene>
    <name evidence="5" type="ORF">A1O1_08202</name>
</gene>
<comment type="similarity">
    <text evidence="2">Belongs to the RRP1 family.</text>
</comment>
<dbReference type="RefSeq" id="XP_007727254.1">
    <property type="nucleotide sequence ID" value="XM_007729064.1"/>
</dbReference>
<dbReference type="Pfam" id="PF05997">
    <property type="entry name" value="Nop52"/>
    <property type="match status" value="1"/>
</dbReference>
<dbReference type="PANTHER" id="PTHR13026:SF0">
    <property type="entry name" value="RIBOSOMAL RNA PROCESSING 1B"/>
    <property type="match status" value="1"/>
</dbReference>
<evidence type="ECO:0000313" key="5">
    <source>
        <dbReference type="EMBL" id="EXJ82133.1"/>
    </source>
</evidence>
<dbReference type="InterPro" id="IPR010301">
    <property type="entry name" value="RRP1"/>
</dbReference>
<keyword evidence="3" id="KW-0698">rRNA processing</keyword>
<sequence length="262" mass="29554">MSQDSEIEPIPPVKDLASSEPSVRRSCLKKILSHLNDRAPSSPLTPTQCLQLWRGFYVALYMHDSKNAVSVQNLTAELAGTVKTMAAKDAETDDDGDAGSEGKPSWSETWAAAFWETICREWVSIDQWRLNKVLLLVRFFLRETFNVSFGYVVTDESDAKKGSKILISRQRQVVETWPLSPRERKVPDGLRLHVLDVWADELLGQFDAVHKQFESENIDAALQDVAKEFMAPVETISRNALSKGVKTRAKDAIQVFQERFPS</sequence>
<dbReference type="HOGENOM" id="CLU_022876_0_0_1"/>
<keyword evidence="4" id="KW-0539">Nucleus</keyword>
<dbReference type="GO" id="GO:0006364">
    <property type="term" value="P:rRNA processing"/>
    <property type="evidence" value="ECO:0007669"/>
    <property type="project" value="UniProtKB-KW"/>
</dbReference>